<dbReference type="SUPFAM" id="SSF52540">
    <property type="entry name" value="P-loop containing nucleoside triphosphate hydrolases"/>
    <property type="match status" value="1"/>
</dbReference>
<keyword evidence="4" id="KW-0496">Mitochondrion</keyword>
<dbReference type="GeneID" id="11272048"/>
<protein>
    <recommendedName>
        <fullName evidence="3">SF3 helicase domain-containing protein</fullName>
    </recommendedName>
</protein>
<dbReference type="AlphaFoldDB" id="G4Y9V8"/>
<keyword evidence="2" id="KW-0067">ATP-binding</keyword>
<evidence type="ECO:0000256" key="1">
    <source>
        <dbReference type="ARBA" id="ARBA00022741"/>
    </source>
</evidence>
<gene>
    <name evidence="4" type="primary">ORF312</name>
    <name evidence="4" type="ORF">TrlaMp60</name>
</gene>
<dbReference type="InterPro" id="IPR045455">
    <property type="entry name" value="NrS-1_pol-like_helicase"/>
</dbReference>
<name>G4Y9V8_9MARC</name>
<evidence type="ECO:0000256" key="2">
    <source>
        <dbReference type="ARBA" id="ARBA00022840"/>
    </source>
</evidence>
<feature type="domain" description="SF3 helicase" evidence="3">
    <location>
        <begin position="1"/>
        <end position="164"/>
    </location>
</feature>
<dbReference type="GO" id="GO:0005524">
    <property type="term" value="F:ATP binding"/>
    <property type="evidence" value="ECO:0007669"/>
    <property type="project" value="UniProtKB-KW"/>
</dbReference>
<proteinExistence type="predicted"/>
<dbReference type="InterPro" id="IPR027417">
    <property type="entry name" value="P-loop_NTPase"/>
</dbReference>
<geneLocation type="mitochondrion" evidence="4"/>
<reference evidence="4" key="1">
    <citation type="journal article" date="2011" name="PLoS ONE">
        <title>The Mitochondrial Genomes of the Early Land Plants Treubia lacunosa and Anomodon rugelii: Dynamic and Conservative Evolution.</title>
        <authorList>
            <person name="Liu Y."/>
            <person name="Xue J.Y."/>
            <person name="Wang B."/>
            <person name="Li L."/>
            <person name="Qiu Y.L."/>
        </authorList>
    </citation>
    <scope>NUCLEOTIDE SEQUENCE</scope>
</reference>
<accession>G4Y9V8</accession>
<dbReference type="Gene3D" id="3.40.50.300">
    <property type="entry name" value="P-loop containing nucleotide triphosphate hydrolases"/>
    <property type="match status" value="1"/>
</dbReference>
<dbReference type="Pfam" id="PF19263">
    <property type="entry name" value="DUF5906"/>
    <property type="match status" value="1"/>
</dbReference>
<dbReference type="PROSITE" id="PS51206">
    <property type="entry name" value="SF3_HELICASE_1"/>
    <property type="match status" value="1"/>
</dbReference>
<evidence type="ECO:0000259" key="3">
    <source>
        <dbReference type="PROSITE" id="PS51206"/>
    </source>
</evidence>
<evidence type="ECO:0000313" key="4">
    <source>
        <dbReference type="EMBL" id="AEH99755.1"/>
    </source>
</evidence>
<sequence length="312" mass="35834">MISHQVMKTRKEFLRAWIWATIHSWTGGQVFLYLKGPGGTGKSTFANLLIAIAGKENTVNTTLKDLATSPFETSFLADKKLIILSDIESYKGDLSIIKQISGGDPLRGRRKYSNNNFDVDIMGTMVMTGNSEITSRDTQNALGRRLRVFPADNVCNPKDRKPLIIYDKREGWTGQIANELSAIFYWGFTMDPHKAKKLISETETMVPSLEECTRESKENLNPLLSWIQDELEPGEGSYIGFKMRDDIKGYIETSRRKPLYPTYRIWAKKREVWPLGHKRFSSELLWTLGDLKYKVKKIKKTEGMYVYTRYCS</sequence>
<dbReference type="RefSeq" id="YP_004927707.1">
    <property type="nucleotide sequence ID" value="NC_016122.1"/>
</dbReference>
<dbReference type="EMBL" id="JF973315">
    <property type="protein sequence ID" value="AEH99755.1"/>
    <property type="molecule type" value="Genomic_DNA"/>
</dbReference>
<dbReference type="InterPro" id="IPR014015">
    <property type="entry name" value="Helicase_SF3_DNA-vir"/>
</dbReference>
<keyword evidence="1" id="KW-0547">Nucleotide-binding</keyword>
<organism evidence="4">
    <name type="scientific">Treubia lacunosa</name>
    <dbReference type="NCBI Taxonomy" id="93845"/>
    <lineage>
        <taxon>Eukaryota</taxon>
        <taxon>Viridiplantae</taxon>
        <taxon>Streptophyta</taxon>
        <taxon>Embryophyta</taxon>
        <taxon>Marchantiophyta</taxon>
        <taxon>Haplomitriopsida</taxon>
        <taxon>Treubiidae</taxon>
        <taxon>Treubiales</taxon>
        <taxon>Treubiaceae</taxon>
        <taxon>Treubia</taxon>
    </lineage>
</organism>